<evidence type="ECO:0000313" key="1">
    <source>
        <dbReference type="EMBL" id="AZS75799.1"/>
    </source>
</evidence>
<proteinExistence type="predicted"/>
<dbReference type="RefSeq" id="WP_127154512.1">
    <property type="nucleotide sequence ID" value="NZ_CP029042.1"/>
</dbReference>
<reference evidence="1 2" key="1">
    <citation type="submission" date="2018-04" db="EMBL/GenBank/DDBJ databases">
        <title>Complete genome sequences of Streptomyces lydicus strain WYEC and characterization of antagonistic properties of biological control agents.</title>
        <authorList>
            <person name="Mariita R.M."/>
            <person name="Sello J.K."/>
        </authorList>
    </citation>
    <scope>NUCLEOTIDE SEQUENCE [LARGE SCALE GENOMIC DNA]</scope>
    <source>
        <strain evidence="1 2">WYEC 108</strain>
    </source>
</reference>
<sequence length="264" mass="28804">MTTTDTLIDRIKTHRVFDHPLYEHWAATPPSAEVSGALFHQVQSFCAATRPGGEFPTALRSLGWNEQALLIEEIVDSESGHGPELATMAGHIVNRTGSQVFDDVYDTTRVEAWLKSSSDRLLAGLPGYDRETGLTPQAAAAIEVFRRRFSSDAETTVRNLGTALALEIISNQSLIPGEKRALVDSGHYKADIDEPEMHYMAEHWGDDGAEQQHEANVIKAVSSVMDASNSEQIEQGVEDFLSSLCALWDVLDAALLASGLQPAE</sequence>
<protein>
    <submittedName>
        <fullName evidence="1">Uncharacterized protein</fullName>
    </submittedName>
</protein>
<dbReference type="Proteomes" id="UP000275579">
    <property type="component" value="Chromosome"/>
</dbReference>
<gene>
    <name evidence="1" type="ORF">DDE74_37315</name>
</gene>
<dbReference type="InterPro" id="IPR016084">
    <property type="entry name" value="Haem_Oase-like_multi-hlx"/>
</dbReference>
<accession>A0A3S9YLA3</accession>
<evidence type="ECO:0000313" key="2">
    <source>
        <dbReference type="Proteomes" id="UP000275579"/>
    </source>
</evidence>
<dbReference type="AlphaFoldDB" id="A0A3S9YLA3"/>
<organism evidence="1 2">
    <name type="scientific">Streptomyces lydicus</name>
    <dbReference type="NCBI Taxonomy" id="47763"/>
    <lineage>
        <taxon>Bacteria</taxon>
        <taxon>Bacillati</taxon>
        <taxon>Actinomycetota</taxon>
        <taxon>Actinomycetes</taxon>
        <taxon>Kitasatosporales</taxon>
        <taxon>Streptomycetaceae</taxon>
        <taxon>Streptomyces</taxon>
    </lineage>
</organism>
<dbReference type="EMBL" id="CP029042">
    <property type="protein sequence ID" value="AZS75799.1"/>
    <property type="molecule type" value="Genomic_DNA"/>
</dbReference>
<name>A0A3S9YLA3_9ACTN</name>
<dbReference type="Gene3D" id="1.20.910.10">
    <property type="entry name" value="Heme oxygenase-like"/>
    <property type="match status" value="1"/>
</dbReference>